<protein>
    <submittedName>
        <fullName evidence="1">Uncharacterized protein</fullName>
    </submittedName>
</protein>
<evidence type="ECO:0000313" key="2">
    <source>
        <dbReference type="Proteomes" id="UP000768462"/>
    </source>
</evidence>
<name>A0A927W9T4_9CLOT</name>
<comment type="caution">
    <text evidence="1">The sequence shown here is derived from an EMBL/GenBank/DDBJ whole genome shotgun (WGS) entry which is preliminary data.</text>
</comment>
<reference evidence="1" key="1">
    <citation type="submission" date="2019-04" db="EMBL/GenBank/DDBJ databases">
        <title>Evolution of Biomass-Degrading Anaerobic Consortia Revealed by Metagenomics.</title>
        <authorList>
            <person name="Peng X."/>
        </authorList>
    </citation>
    <scope>NUCLEOTIDE SEQUENCE</scope>
    <source>
        <strain evidence="1">SIG254</strain>
    </source>
</reference>
<evidence type="ECO:0000313" key="1">
    <source>
        <dbReference type="EMBL" id="MBE6061220.1"/>
    </source>
</evidence>
<dbReference type="EMBL" id="SVCM01000156">
    <property type="protein sequence ID" value="MBE6061220.1"/>
    <property type="molecule type" value="Genomic_DNA"/>
</dbReference>
<organism evidence="1 2">
    <name type="scientific">Clostridium sulfidigenes</name>
    <dbReference type="NCBI Taxonomy" id="318464"/>
    <lineage>
        <taxon>Bacteria</taxon>
        <taxon>Bacillati</taxon>
        <taxon>Bacillota</taxon>
        <taxon>Clostridia</taxon>
        <taxon>Eubacteriales</taxon>
        <taxon>Clostridiaceae</taxon>
        <taxon>Clostridium</taxon>
    </lineage>
</organism>
<proteinExistence type="predicted"/>
<accession>A0A927W9T4</accession>
<gene>
    <name evidence="1" type="ORF">E7215_13775</name>
</gene>
<dbReference type="Proteomes" id="UP000768462">
    <property type="component" value="Unassembled WGS sequence"/>
</dbReference>
<sequence length="149" mass="16749">MESKIPNYIRETFSSKFLTLATLGNINEFLKDNGADFQALILTPYGFITCDLELEKTSDTPLRKTETKNNYTLDLTCLKSLVNESMVDYESTAPDIKPRDNGTFLNLKNVTIYSNGLNDSIATPAVKMDEFVIFVDQIIGFSLISRNVD</sequence>
<dbReference type="AlphaFoldDB" id="A0A927W9T4"/>